<evidence type="ECO:0000313" key="2">
    <source>
        <dbReference type="Proteomes" id="UP000094043"/>
    </source>
</evidence>
<organism evidence="1 2">
    <name type="scientific">Cryptococcus depauperatus CBS 7841</name>
    <dbReference type="NCBI Taxonomy" id="1295531"/>
    <lineage>
        <taxon>Eukaryota</taxon>
        <taxon>Fungi</taxon>
        <taxon>Dikarya</taxon>
        <taxon>Basidiomycota</taxon>
        <taxon>Agaricomycotina</taxon>
        <taxon>Tremellomycetes</taxon>
        <taxon>Tremellales</taxon>
        <taxon>Cryptococcaceae</taxon>
        <taxon>Cryptococcus</taxon>
    </lineage>
</organism>
<accession>A0AAJ8JTV0</accession>
<gene>
    <name evidence="1" type="ORF">L203_103562</name>
</gene>
<name>A0AAJ8JTV0_9TREE</name>
<reference evidence="1" key="3">
    <citation type="submission" date="2024-01" db="EMBL/GenBank/DDBJ databases">
        <authorList>
            <person name="Coelho M.A."/>
            <person name="David-Palma M."/>
            <person name="Shea T."/>
            <person name="Sun S."/>
            <person name="Cuomo C.A."/>
            <person name="Heitman J."/>
        </authorList>
    </citation>
    <scope>NUCLEOTIDE SEQUENCE</scope>
    <source>
        <strain evidence="1">CBS 7841</strain>
    </source>
</reference>
<evidence type="ECO:0000313" key="1">
    <source>
        <dbReference type="EMBL" id="WVN88356.1"/>
    </source>
</evidence>
<protein>
    <submittedName>
        <fullName evidence="1">Uncharacterized protein</fullName>
    </submittedName>
</protein>
<dbReference type="GeneID" id="91087773"/>
<dbReference type="Proteomes" id="UP000094043">
    <property type="component" value="Chromosome 4"/>
</dbReference>
<dbReference type="KEGG" id="cdep:91087773"/>
<sequence length="199" mass="22126">MSTIIIHSPGSSHSSLADRPNGFDRTWFMGKWVVAWSTLPMWKEKKDVTIIYTPVAGQSKIDTTFDDLVEYRSKSADSNSKPSTVRGIDTLSTGYNGATFDWKGAGLLFFVHSHWEVLGYGKDEEHGLEWAVTYFSKTLFTPAGLDIYIRKSPSVSNPGSEDNVARTILLKRITEAVQAAEDETLRRLTSKGFEVPGTV</sequence>
<dbReference type="AlphaFoldDB" id="A0AAJ8JTV0"/>
<dbReference type="EMBL" id="CP143787">
    <property type="protein sequence ID" value="WVN88356.1"/>
    <property type="molecule type" value="Genomic_DNA"/>
</dbReference>
<proteinExistence type="predicted"/>
<keyword evidence="2" id="KW-1185">Reference proteome</keyword>
<reference evidence="1" key="1">
    <citation type="submission" date="2016-06" db="EMBL/GenBank/DDBJ databases">
        <authorList>
            <person name="Cuomo C."/>
            <person name="Litvintseva A."/>
            <person name="Heitman J."/>
            <person name="Chen Y."/>
            <person name="Sun S."/>
            <person name="Springer D."/>
            <person name="Dromer F."/>
            <person name="Young S."/>
            <person name="Zeng Q."/>
            <person name="Chapman S."/>
            <person name="Gujja S."/>
            <person name="Saif S."/>
            <person name="Birren B."/>
        </authorList>
    </citation>
    <scope>NUCLEOTIDE SEQUENCE</scope>
    <source>
        <strain evidence="1">CBS 7841</strain>
    </source>
</reference>
<dbReference type="RefSeq" id="XP_066069056.1">
    <property type="nucleotide sequence ID" value="XM_066212959.1"/>
</dbReference>
<reference evidence="1" key="2">
    <citation type="journal article" date="2022" name="Elife">
        <title>Obligate sexual reproduction of a homothallic fungus closely related to the Cryptococcus pathogenic species complex.</title>
        <authorList>
            <person name="Passer A.R."/>
            <person name="Clancey S.A."/>
            <person name="Shea T."/>
            <person name="David-Palma M."/>
            <person name="Averette A.F."/>
            <person name="Boekhout T."/>
            <person name="Porcel B.M."/>
            <person name="Nowrousian M."/>
            <person name="Cuomo C.A."/>
            <person name="Sun S."/>
            <person name="Heitman J."/>
            <person name="Coelho M.A."/>
        </authorList>
    </citation>
    <scope>NUCLEOTIDE SEQUENCE</scope>
    <source>
        <strain evidence="1">CBS 7841</strain>
    </source>
</reference>